<name>D5EJ89_CORAD</name>
<feature type="binding site" evidence="5 8">
    <location>
        <begin position="84"/>
        <end position="91"/>
    </location>
    <ligand>
        <name>substrate</name>
    </ligand>
</feature>
<dbReference type="RefSeq" id="WP_013043210.1">
    <property type="nucleotide sequence ID" value="NC_014008.1"/>
</dbReference>
<reference evidence="11 12" key="1">
    <citation type="journal article" date="2010" name="Stand. Genomic Sci.">
        <title>Complete genome sequence of Coraliomargarita akajimensis type strain (04OKA010-24).</title>
        <authorList>
            <person name="Mavromatis K."/>
            <person name="Abt B."/>
            <person name="Brambilla E."/>
            <person name="Lapidus A."/>
            <person name="Copeland A."/>
            <person name="Deshpande S."/>
            <person name="Nolan M."/>
            <person name="Lucas S."/>
            <person name="Tice H."/>
            <person name="Cheng J.F."/>
            <person name="Han C."/>
            <person name="Detter J.C."/>
            <person name="Woyke T."/>
            <person name="Goodwin L."/>
            <person name="Pitluck S."/>
            <person name="Held B."/>
            <person name="Brettin T."/>
            <person name="Tapia R."/>
            <person name="Ivanova N."/>
            <person name="Mikhailova N."/>
            <person name="Pati A."/>
            <person name="Liolios K."/>
            <person name="Chen A."/>
            <person name="Palaniappan K."/>
            <person name="Land M."/>
            <person name="Hauser L."/>
            <person name="Chang Y.J."/>
            <person name="Jeffries C.D."/>
            <person name="Rohde M."/>
            <person name="Goker M."/>
            <person name="Bristow J."/>
            <person name="Eisen J.A."/>
            <person name="Markowitz V."/>
            <person name="Hugenholtz P."/>
            <person name="Klenk H.P."/>
            <person name="Kyrpides N.C."/>
        </authorList>
    </citation>
    <scope>NUCLEOTIDE SEQUENCE [LARGE SCALE GENOMIC DNA]</scope>
    <source>
        <strain evidence="12">DSM 45221 / IAM 15411 / JCM 23193 / KCTC 12865</strain>
    </source>
</reference>
<keyword evidence="12" id="KW-1185">Reference proteome</keyword>
<feature type="domain" description="BPL/LPL catalytic" evidence="10">
    <location>
        <begin position="38"/>
        <end position="221"/>
    </location>
</feature>
<evidence type="ECO:0000256" key="5">
    <source>
        <dbReference type="HAMAP-Rule" id="MF_00013"/>
    </source>
</evidence>
<protein>
    <recommendedName>
        <fullName evidence="5 6">Octanoyltransferase</fullName>
        <ecNumber evidence="5 6">2.3.1.181</ecNumber>
    </recommendedName>
    <alternativeName>
        <fullName evidence="5">Lipoate-protein ligase B</fullName>
    </alternativeName>
    <alternativeName>
        <fullName evidence="5">Lipoyl/octanoyl transferase</fullName>
    </alternativeName>
    <alternativeName>
        <fullName evidence="5">Octanoyl-[acyl-carrier-protein]-protein N-octanoyltransferase</fullName>
    </alternativeName>
</protein>
<evidence type="ECO:0000259" key="10">
    <source>
        <dbReference type="PROSITE" id="PS51733"/>
    </source>
</evidence>
<dbReference type="OrthoDB" id="9787061at2"/>
<dbReference type="InterPro" id="IPR045864">
    <property type="entry name" value="aa-tRNA-synth_II/BPL/LPL"/>
</dbReference>
<dbReference type="PROSITE" id="PS51733">
    <property type="entry name" value="BPL_LPL_CATALYTIC"/>
    <property type="match status" value="1"/>
</dbReference>
<evidence type="ECO:0000313" key="11">
    <source>
        <dbReference type="EMBL" id="ADE54488.1"/>
    </source>
</evidence>
<comment type="subcellular location">
    <subcellularLocation>
        <location evidence="5">Cytoplasm</location>
    </subcellularLocation>
</comment>
<dbReference type="UniPathway" id="UPA00538">
    <property type="reaction ID" value="UER00592"/>
</dbReference>
<dbReference type="CDD" id="cd16444">
    <property type="entry name" value="LipB"/>
    <property type="match status" value="1"/>
</dbReference>
<dbReference type="PIRSF" id="PIRSF016262">
    <property type="entry name" value="LPLase"/>
    <property type="match status" value="1"/>
</dbReference>
<comment type="similarity">
    <text evidence="5 6">Belongs to the LipB family.</text>
</comment>
<dbReference type="HAMAP" id="MF_00013">
    <property type="entry name" value="LipB"/>
    <property type="match status" value="1"/>
</dbReference>
<keyword evidence="5" id="KW-0963">Cytoplasm</keyword>
<dbReference type="EMBL" id="CP001998">
    <property type="protein sequence ID" value="ADE54488.1"/>
    <property type="molecule type" value="Genomic_DNA"/>
</dbReference>
<keyword evidence="3 5" id="KW-0012">Acyltransferase</keyword>
<dbReference type="GO" id="GO:0005737">
    <property type="term" value="C:cytoplasm"/>
    <property type="evidence" value="ECO:0007669"/>
    <property type="project" value="UniProtKB-SubCell"/>
</dbReference>
<accession>D5EJ89</accession>
<evidence type="ECO:0000313" key="12">
    <source>
        <dbReference type="Proteomes" id="UP000000925"/>
    </source>
</evidence>
<keyword evidence="2 5" id="KW-0808">Transferase</keyword>
<dbReference type="PROSITE" id="PS01313">
    <property type="entry name" value="LIPB"/>
    <property type="match status" value="1"/>
</dbReference>
<feature type="binding site" evidence="5 8">
    <location>
        <begin position="164"/>
        <end position="166"/>
    </location>
    <ligand>
        <name>substrate</name>
    </ligand>
</feature>
<feature type="binding site" evidence="5 8">
    <location>
        <begin position="151"/>
        <end position="153"/>
    </location>
    <ligand>
        <name>substrate</name>
    </ligand>
</feature>
<dbReference type="Gene3D" id="3.30.930.10">
    <property type="entry name" value="Bira Bifunctional Protein, Domain 2"/>
    <property type="match status" value="1"/>
</dbReference>
<dbReference type="InterPro" id="IPR004143">
    <property type="entry name" value="BPL_LPL_catalytic"/>
</dbReference>
<dbReference type="InterPro" id="IPR000544">
    <property type="entry name" value="Octanoyltransferase"/>
</dbReference>
<sequence length="227" mass="25464">MTSFDPDSAPFDLLDWGRTEYGDAFERQKALVEARRDGKARDTLVFTEHEPVYTMGMRKGADQNLIWNENSLRDHGIAVYKSNRGGDITYHGPGQIVGYPIVSLQNRKDLHAYLRDIEEVVIRTLAQFGLDTARREGKTGIWLDQERKICAIGVAVRSWVTYHGFALNVSTDMNHFSGIVPCGITDGTVTSMEAELKKAPLMSEVKDRLAVEFQQVFANTLSAYAES</sequence>
<comment type="function">
    <text evidence="4 5 6">Catalyzes the transfer of endogenously produced octanoic acid from octanoyl-acyl-carrier-protein onto the lipoyl domains of lipoate-dependent enzymes. Lipoyl-ACP can also act as a substrate although octanoyl-ACP is likely to be the physiological substrate.</text>
</comment>
<dbReference type="NCBIfam" id="NF010925">
    <property type="entry name" value="PRK14345.1"/>
    <property type="match status" value="1"/>
</dbReference>
<dbReference type="NCBIfam" id="TIGR00214">
    <property type="entry name" value="lipB"/>
    <property type="match status" value="1"/>
</dbReference>
<comment type="miscellaneous">
    <text evidence="5">In the reaction, the free carboxyl group of octanoic acid is attached via an amide linkage to the epsilon-amino group of a specific lysine residue of lipoyl domains of lipoate-dependent enzymes.</text>
</comment>
<evidence type="ECO:0000256" key="6">
    <source>
        <dbReference type="PIRNR" id="PIRNR016262"/>
    </source>
</evidence>
<evidence type="ECO:0000256" key="8">
    <source>
        <dbReference type="PIRSR" id="PIRSR016262-2"/>
    </source>
</evidence>
<organism evidence="11 12">
    <name type="scientific">Coraliomargarita akajimensis (strain DSM 45221 / IAM 15411 / JCM 23193 / KCTC 12865 / 04OKA010-24)</name>
    <dbReference type="NCBI Taxonomy" id="583355"/>
    <lineage>
        <taxon>Bacteria</taxon>
        <taxon>Pseudomonadati</taxon>
        <taxon>Verrucomicrobiota</taxon>
        <taxon>Opitutia</taxon>
        <taxon>Puniceicoccales</taxon>
        <taxon>Coraliomargaritaceae</taxon>
        <taxon>Coraliomargarita</taxon>
    </lineage>
</organism>
<gene>
    <name evidence="5" type="primary">lipB</name>
    <name evidence="11" type="ordered locus">Caka_1469</name>
</gene>
<comment type="pathway">
    <text evidence="1 5 6">Protein modification; protein lipoylation via endogenous pathway; protein N(6)-(lipoyl)lysine from octanoyl-[acyl-carrier-protein]: step 1/2.</text>
</comment>
<feature type="site" description="Lowers pKa of active site Cys" evidence="5 9">
    <location>
        <position position="148"/>
    </location>
</feature>
<evidence type="ECO:0000256" key="4">
    <source>
        <dbReference type="ARBA" id="ARBA00024732"/>
    </source>
</evidence>
<dbReference type="KEGG" id="caa:Caka_1469"/>
<feature type="active site" description="Acyl-thioester intermediate" evidence="5 7">
    <location>
        <position position="182"/>
    </location>
</feature>
<dbReference type="GO" id="GO:0009249">
    <property type="term" value="P:protein lipoylation"/>
    <property type="evidence" value="ECO:0007669"/>
    <property type="project" value="InterPro"/>
</dbReference>
<dbReference type="eggNOG" id="COG0321">
    <property type="taxonomic scope" value="Bacteria"/>
</dbReference>
<dbReference type="PANTHER" id="PTHR10993:SF7">
    <property type="entry name" value="LIPOYLTRANSFERASE 2, MITOCHONDRIAL-RELATED"/>
    <property type="match status" value="1"/>
</dbReference>
<dbReference type="PANTHER" id="PTHR10993">
    <property type="entry name" value="OCTANOYLTRANSFERASE"/>
    <property type="match status" value="1"/>
</dbReference>
<dbReference type="GO" id="GO:0016874">
    <property type="term" value="F:ligase activity"/>
    <property type="evidence" value="ECO:0007669"/>
    <property type="project" value="UniProtKB-KW"/>
</dbReference>
<dbReference type="EC" id="2.3.1.181" evidence="5 6"/>
<evidence type="ECO:0000256" key="7">
    <source>
        <dbReference type="PIRSR" id="PIRSR016262-1"/>
    </source>
</evidence>
<dbReference type="InterPro" id="IPR020605">
    <property type="entry name" value="Octanoyltransferase_CS"/>
</dbReference>
<dbReference type="Pfam" id="PF21948">
    <property type="entry name" value="LplA-B_cat"/>
    <property type="match status" value="1"/>
</dbReference>
<dbReference type="GO" id="GO:0033819">
    <property type="term" value="F:lipoyl(octanoyl) transferase activity"/>
    <property type="evidence" value="ECO:0007669"/>
    <property type="project" value="UniProtKB-EC"/>
</dbReference>
<comment type="catalytic activity">
    <reaction evidence="5 6">
        <text>octanoyl-[ACP] + L-lysyl-[protein] = N(6)-octanoyl-L-lysyl-[protein] + holo-[ACP] + H(+)</text>
        <dbReference type="Rhea" id="RHEA:17665"/>
        <dbReference type="Rhea" id="RHEA-COMP:9636"/>
        <dbReference type="Rhea" id="RHEA-COMP:9685"/>
        <dbReference type="Rhea" id="RHEA-COMP:9752"/>
        <dbReference type="Rhea" id="RHEA-COMP:9928"/>
        <dbReference type="ChEBI" id="CHEBI:15378"/>
        <dbReference type="ChEBI" id="CHEBI:29969"/>
        <dbReference type="ChEBI" id="CHEBI:64479"/>
        <dbReference type="ChEBI" id="CHEBI:78463"/>
        <dbReference type="ChEBI" id="CHEBI:78809"/>
        <dbReference type="EC" id="2.3.1.181"/>
    </reaction>
</comment>
<proteinExistence type="inferred from homology"/>
<evidence type="ECO:0000256" key="1">
    <source>
        <dbReference type="ARBA" id="ARBA00004821"/>
    </source>
</evidence>
<dbReference type="STRING" id="583355.Caka_1469"/>
<evidence type="ECO:0000256" key="2">
    <source>
        <dbReference type="ARBA" id="ARBA00022679"/>
    </source>
</evidence>
<dbReference type="SUPFAM" id="SSF55681">
    <property type="entry name" value="Class II aaRS and biotin synthetases"/>
    <property type="match status" value="1"/>
</dbReference>
<keyword evidence="11" id="KW-0436">Ligase</keyword>
<evidence type="ECO:0000256" key="9">
    <source>
        <dbReference type="PIRSR" id="PIRSR016262-3"/>
    </source>
</evidence>
<dbReference type="Proteomes" id="UP000000925">
    <property type="component" value="Chromosome"/>
</dbReference>
<evidence type="ECO:0000256" key="3">
    <source>
        <dbReference type="ARBA" id="ARBA00023315"/>
    </source>
</evidence>
<dbReference type="HOGENOM" id="CLU_035168_1_3_0"/>
<dbReference type="AlphaFoldDB" id="D5EJ89"/>